<dbReference type="GO" id="GO:0003964">
    <property type="term" value="F:RNA-directed DNA polymerase activity"/>
    <property type="evidence" value="ECO:0007669"/>
    <property type="project" value="UniProtKB-KW"/>
</dbReference>
<dbReference type="InterPro" id="IPR051083">
    <property type="entry name" value="GrpII_Intron_Splice-Mob/Def"/>
</dbReference>
<accession>A0ABV7J1I9</accession>
<evidence type="ECO:0000256" key="8">
    <source>
        <dbReference type="ARBA" id="ARBA00034120"/>
    </source>
</evidence>
<name>A0ABV7J1I9_9RHOB</name>
<gene>
    <name evidence="11" type="ORF">ACFOGH_17095</name>
</gene>
<dbReference type="RefSeq" id="WP_380074378.1">
    <property type="nucleotide sequence ID" value="NZ_JBHRTO010000002.1"/>
</dbReference>
<protein>
    <recommendedName>
        <fullName evidence="1">RNA-directed DNA polymerase</fullName>
        <ecNumber evidence="1">2.7.7.49</ecNumber>
    </recommendedName>
</protein>
<evidence type="ECO:0000256" key="3">
    <source>
        <dbReference type="ARBA" id="ARBA00022695"/>
    </source>
</evidence>
<evidence type="ECO:0000256" key="9">
    <source>
        <dbReference type="ARBA" id="ARBA00048173"/>
    </source>
</evidence>
<dbReference type="InterPro" id="IPR043502">
    <property type="entry name" value="DNA/RNA_pol_sf"/>
</dbReference>
<evidence type="ECO:0000313" key="12">
    <source>
        <dbReference type="Proteomes" id="UP001595547"/>
    </source>
</evidence>
<comment type="caution">
    <text evidence="11">The sequence shown here is derived from an EMBL/GenBank/DDBJ whole genome shotgun (WGS) entry which is preliminary data.</text>
</comment>
<dbReference type="CDD" id="cd03487">
    <property type="entry name" value="RT_Bac_retron_II"/>
    <property type="match status" value="1"/>
</dbReference>
<dbReference type="EMBL" id="JBHRTO010000002">
    <property type="protein sequence ID" value="MFC3182717.1"/>
    <property type="molecule type" value="Genomic_DNA"/>
</dbReference>
<evidence type="ECO:0000256" key="2">
    <source>
        <dbReference type="ARBA" id="ARBA00022679"/>
    </source>
</evidence>
<keyword evidence="4" id="KW-0479">Metal-binding</keyword>
<dbReference type="PRINTS" id="PR00866">
    <property type="entry name" value="RNADNAPOLMS"/>
</dbReference>
<keyword evidence="5" id="KW-0460">Magnesium</keyword>
<dbReference type="EC" id="2.7.7.49" evidence="1"/>
<proteinExistence type="inferred from homology"/>
<feature type="domain" description="Reverse transcriptase" evidence="10">
    <location>
        <begin position="141"/>
        <end position="371"/>
    </location>
</feature>
<evidence type="ECO:0000256" key="1">
    <source>
        <dbReference type="ARBA" id="ARBA00012493"/>
    </source>
</evidence>
<comment type="catalytic activity">
    <reaction evidence="9">
        <text>DNA(n) + a 2'-deoxyribonucleoside 5'-triphosphate = DNA(n+1) + diphosphate</text>
        <dbReference type="Rhea" id="RHEA:22508"/>
        <dbReference type="Rhea" id="RHEA-COMP:17339"/>
        <dbReference type="Rhea" id="RHEA-COMP:17340"/>
        <dbReference type="ChEBI" id="CHEBI:33019"/>
        <dbReference type="ChEBI" id="CHEBI:61560"/>
        <dbReference type="ChEBI" id="CHEBI:173112"/>
        <dbReference type="EC" id="2.7.7.49"/>
    </reaction>
</comment>
<dbReference type="InterPro" id="IPR000123">
    <property type="entry name" value="Reverse_transcriptase_msDNA"/>
</dbReference>
<keyword evidence="7" id="KW-0051">Antiviral defense</keyword>
<keyword evidence="6 11" id="KW-0695">RNA-directed DNA polymerase</keyword>
<keyword evidence="2 11" id="KW-0808">Transferase</keyword>
<dbReference type="Proteomes" id="UP001595547">
    <property type="component" value="Unassembled WGS sequence"/>
</dbReference>
<dbReference type="PROSITE" id="PS50878">
    <property type="entry name" value="RT_POL"/>
    <property type="match status" value="1"/>
</dbReference>
<organism evidence="11 12">
    <name type="scientific">Cypionkella sinensis</name>
    <dbReference type="NCBI Taxonomy" id="1756043"/>
    <lineage>
        <taxon>Bacteria</taxon>
        <taxon>Pseudomonadati</taxon>
        <taxon>Pseudomonadota</taxon>
        <taxon>Alphaproteobacteria</taxon>
        <taxon>Rhodobacterales</taxon>
        <taxon>Paracoccaceae</taxon>
        <taxon>Cypionkella</taxon>
    </lineage>
</organism>
<dbReference type="Pfam" id="PF00078">
    <property type="entry name" value="RVT_1"/>
    <property type="match status" value="1"/>
</dbReference>
<keyword evidence="3 11" id="KW-0548">Nucleotidyltransferase</keyword>
<dbReference type="SUPFAM" id="SSF56672">
    <property type="entry name" value="DNA/RNA polymerases"/>
    <property type="match status" value="1"/>
</dbReference>
<comment type="similarity">
    <text evidence="8">Belongs to the bacterial reverse transcriptase family.</text>
</comment>
<evidence type="ECO:0000256" key="7">
    <source>
        <dbReference type="ARBA" id="ARBA00023118"/>
    </source>
</evidence>
<evidence type="ECO:0000256" key="5">
    <source>
        <dbReference type="ARBA" id="ARBA00022842"/>
    </source>
</evidence>
<dbReference type="InterPro" id="IPR000477">
    <property type="entry name" value="RT_dom"/>
</dbReference>
<evidence type="ECO:0000256" key="4">
    <source>
        <dbReference type="ARBA" id="ARBA00022723"/>
    </source>
</evidence>
<reference evidence="12" key="1">
    <citation type="journal article" date="2019" name="Int. J. Syst. Evol. Microbiol.">
        <title>The Global Catalogue of Microorganisms (GCM) 10K type strain sequencing project: providing services to taxonomists for standard genome sequencing and annotation.</title>
        <authorList>
            <consortium name="The Broad Institute Genomics Platform"/>
            <consortium name="The Broad Institute Genome Sequencing Center for Infectious Disease"/>
            <person name="Wu L."/>
            <person name="Ma J."/>
        </authorList>
    </citation>
    <scope>NUCLEOTIDE SEQUENCE [LARGE SCALE GENOMIC DNA]</scope>
    <source>
        <strain evidence="12">KCTC 52039</strain>
    </source>
</reference>
<sequence>MTRPLHPPFPDRAALAPLAASLAQQDWTEAALTLHLRQRLPGNQPARAAQLARSLLRRFPARAAPDAAQILRHLRGSPQGRAVLAHARRYHVLPAHSLTSPAFNPIPPLQNLPLPPMVSEADLADWLAITPDQLTRFADLRGLSARTDSPWAAHYHHHLIPKSNGQLRLIEEPKPFLKRLHRRILSGLLNHIPPHPAAYGFVQGRNCLQAAARHAGEQIVVSFDLAHFFPSIRFPQIYALFRAFGYPAQVARSLAGLTTAITPAAILRQAGLAARDQLSNRHLPQGAPTSPALANLVALHLDRRLAGLAQSLDATYTRYADDLTFSGDTRIAAVLHRAVPQIVAEQGFVLNPSKTRAQPSHHRQTVTSITVNATLNPARESYDLLKATIHHLTRPSDPRRHDLGFLASLQGRIAWVAQINPAKGAKLQDRLATALLTRSDS</sequence>
<evidence type="ECO:0000313" key="11">
    <source>
        <dbReference type="EMBL" id="MFC3182717.1"/>
    </source>
</evidence>
<dbReference type="PANTHER" id="PTHR34047:SF7">
    <property type="entry name" value="RNA-DIRECTED DNA POLYMERASE"/>
    <property type="match status" value="1"/>
</dbReference>
<dbReference type="PANTHER" id="PTHR34047">
    <property type="entry name" value="NUCLEAR INTRON MATURASE 1, MITOCHONDRIAL-RELATED"/>
    <property type="match status" value="1"/>
</dbReference>
<evidence type="ECO:0000256" key="6">
    <source>
        <dbReference type="ARBA" id="ARBA00022918"/>
    </source>
</evidence>
<keyword evidence="12" id="KW-1185">Reference proteome</keyword>
<evidence type="ECO:0000259" key="10">
    <source>
        <dbReference type="PROSITE" id="PS50878"/>
    </source>
</evidence>